<dbReference type="GO" id="GO:0005829">
    <property type="term" value="C:cytosol"/>
    <property type="evidence" value="ECO:0007669"/>
    <property type="project" value="TreeGrafter"/>
</dbReference>
<name>A0A0C2IC06_9PEZI</name>
<dbReference type="InterPro" id="IPR005814">
    <property type="entry name" value="Aminotrans_3"/>
</dbReference>
<dbReference type="PANTHER" id="PTHR43094:SF1">
    <property type="entry name" value="AMINOTRANSFERASE CLASS-III"/>
    <property type="match status" value="1"/>
</dbReference>
<dbReference type="RefSeq" id="XP_040614821.1">
    <property type="nucleotide sequence ID" value="XM_040766628.1"/>
</dbReference>
<accession>A0A0C2IC06</accession>
<dbReference type="InterPro" id="IPR015422">
    <property type="entry name" value="PyrdxlP-dep_Trfase_small"/>
</dbReference>
<dbReference type="GO" id="GO:0008483">
    <property type="term" value="F:transaminase activity"/>
    <property type="evidence" value="ECO:0007669"/>
    <property type="project" value="InterPro"/>
</dbReference>
<gene>
    <name evidence="5" type="ORF">SPBR_08390</name>
</gene>
<dbReference type="EMBL" id="AWTV01000011">
    <property type="protein sequence ID" value="KIH86811.1"/>
    <property type="molecule type" value="Genomic_DNA"/>
</dbReference>
<dbReference type="Gene3D" id="3.40.640.10">
    <property type="entry name" value="Type I PLP-dependent aspartate aminotransferase-like (Major domain)"/>
    <property type="match status" value="1"/>
</dbReference>
<dbReference type="OrthoDB" id="5419315at2759"/>
<evidence type="ECO:0000256" key="4">
    <source>
        <dbReference type="RuleBase" id="RU003560"/>
    </source>
</evidence>
<evidence type="ECO:0008006" key="7">
    <source>
        <dbReference type="Google" id="ProtNLM"/>
    </source>
</evidence>
<dbReference type="GeneID" id="63681549"/>
<dbReference type="SUPFAM" id="SSF53383">
    <property type="entry name" value="PLP-dependent transferases"/>
    <property type="match status" value="1"/>
</dbReference>
<dbReference type="Proteomes" id="UP000031575">
    <property type="component" value="Unassembled WGS sequence"/>
</dbReference>
<comment type="similarity">
    <text evidence="2 4">Belongs to the class-III pyridoxal-phosphate-dependent aminotransferase family.</text>
</comment>
<dbReference type="GO" id="GO:0030170">
    <property type="term" value="F:pyridoxal phosphate binding"/>
    <property type="evidence" value="ECO:0007669"/>
    <property type="project" value="InterPro"/>
</dbReference>
<dbReference type="Pfam" id="PF00202">
    <property type="entry name" value="Aminotran_3"/>
    <property type="match status" value="1"/>
</dbReference>
<dbReference type="InterPro" id="IPR015424">
    <property type="entry name" value="PyrdxlP-dep_Trfase"/>
</dbReference>
<reference evidence="5 6" key="1">
    <citation type="journal article" date="2014" name="BMC Genomics">
        <title>Comparative genomics of the major fungal agents of human and animal Sporotrichosis: Sporothrix schenckii and Sporothrix brasiliensis.</title>
        <authorList>
            <person name="Teixeira M.M."/>
            <person name="de Almeida L.G."/>
            <person name="Kubitschek-Barreira P."/>
            <person name="Alves F.L."/>
            <person name="Kioshima E.S."/>
            <person name="Abadio A.K."/>
            <person name="Fernandes L."/>
            <person name="Derengowski L.S."/>
            <person name="Ferreira K.S."/>
            <person name="Souza R.C."/>
            <person name="Ruiz J.C."/>
            <person name="de Andrade N.C."/>
            <person name="Paes H.C."/>
            <person name="Nicola A.M."/>
            <person name="Albuquerque P."/>
            <person name="Gerber A.L."/>
            <person name="Martins V.P."/>
            <person name="Peconick L.D."/>
            <person name="Neto A.V."/>
            <person name="Chaucanez C.B."/>
            <person name="Silva P.A."/>
            <person name="Cunha O.L."/>
            <person name="de Oliveira F.F."/>
            <person name="dos Santos T.C."/>
            <person name="Barros A.L."/>
            <person name="Soares M.A."/>
            <person name="de Oliveira L.M."/>
            <person name="Marini M.M."/>
            <person name="Villalobos-Duno H."/>
            <person name="Cunha M.M."/>
            <person name="de Hoog S."/>
            <person name="da Silveira J.F."/>
            <person name="Henrissat B."/>
            <person name="Nino-Vega G.A."/>
            <person name="Cisalpino P.S."/>
            <person name="Mora-Montes H.M."/>
            <person name="Almeida S.R."/>
            <person name="Stajich J.E."/>
            <person name="Lopes-Bezerra L.M."/>
            <person name="Vasconcelos A.T."/>
            <person name="Felipe M.S."/>
        </authorList>
    </citation>
    <scope>NUCLEOTIDE SEQUENCE [LARGE SCALE GENOMIC DNA]</scope>
    <source>
        <strain evidence="5 6">5110</strain>
    </source>
</reference>
<sequence>MQDTSRCESVITRAPTTGVVESTSAPPAAASAVLHRQIHHEFPSIVRGEGSYLILDDGRRILDASGGAAVACIGHGDGRVADSAMAQMRSAAYCATIFYTNTACEQLCRYLVDSTGGHMARAYIVCSGSEAMEAALKLARQYYLEKAEPEPRRTRFIARNQSYHGITLGALAVGGHKTRRQLFEPLMPKNISHVSPCFAYRGKTADESDAAYVARLADELDAEFQRVGPDTVCAFVAEPVVGAALGSVPSVPGYFKAIQAVCRKYGALLILDEVMCGMGRTGTLHAWQQEGIAPDIQTIGKCLGGGYQPIAGVLASHGVIDVLSKGTGPRHILTMFSAFVHGHTYQGHPVACAAALAVQRIIAEEDLLANVRTLAPVLSDLLAQRLGDHPNVGDIRGRGFFWGIEFVQDKAAARPFPAADHVAMEIAELGVAAADYAVAVYPGSGTADGVSGDHIILSPPYNATRAEIHTIVDRVARLIEDYFATKKDAGLVDAKL</sequence>
<dbReference type="InterPro" id="IPR015421">
    <property type="entry name" value="PyrdxlP-dep_Trfase_major"/>
</dbReference>
<organism evidence="5 6">
    <name type="scientific">Sporothrix brasiliensis 5110</name>
    <dbReference type="NCBI Taxonomy" id="1398154"/>
    <lineage>
        <taxon>Eukaryota</taxon>
        <taxon>Fungi</taxon>
        <taxon>Dikarya</taxon>
        <taxon>Ascomycota</taxon>
        <taxon>Pezizomycotina</taxon>
        <taxon>Sordariomycetes</taxon>
        <taxon>Sordariomycetidae</taxon>
        <taxon>Ophiostomatales</taxon>
        <taxon>Ophiostomataceae</taxon>
        <taxon>Sporothrix</taxon>
    </lineage>
</organism>
<evidence type="ECO:0000313" key="6">
    <source>
        <dbReference type="Proteomes" id="UP000031575"/>
    </source>
</evidence>
<dbReference type="FunFam" id="3.40.640.10:FF:000004">
    <property type="entry name" value="Acetylornithine aminotransferase"/>
    <property type="match status" value="1"/>
</dbReference>
<evidence type="ECO:0000313" key="5">
    <source>
        <dbReference type="EMBL" id="KIH86811.1"/>
    </source>
</evidence>
<evidence type="ECO:0000256" key="3">
    <source>
        <dbReference type="ARBA" id="ARBA00022898"/>
    </source>
</evidence>
<dbReference type="PANTHER" id="PTHR43094">
    <property type="entry name" value="AMINOTRANSFERASE"/>
    <property type="match status" value="1"/>
</dbReference>
<dbReference type="CDD" id="cd00610">
    <property type="entry name" value="OAT_like"/>
    <property type="match status" value="1"/>
</dbReference>
<keyword evidence="6" id="KW-1185">Reference proteome</keyword>
<evidence type="ECO:0000256" key="2">
    <source>
        <dbReference type="ARBA" id="ARBA00008954"/>
    </source>
</evidence>
<comment type="caution">
    <text evidence="5">The sequence shown here is derived from an EMBL/GenBank/DDBJ whole genome shotgun (WGS) entry which is preliminary data.</text>
</comment>
<dbReference type="Gene3D" id="3.90.1150.10">
    <property type="entry name" value="Aspartate Aminotransferase, domain 1"/>
    <property type="match status" value="1"/>
</dbReference>
<comment type="cofactor">
    <cofactor evidence="1">
        <name>pyridoxal 5'-phosphate</name>
        <dbReference type="ChEBI" id="CHEBI:597326"/>
    </cofactor>
</comment>
<protein>
    <recommendedName>
        <fullName evidence="7">Aminotransferase</fullName>
    </recommendedName>
</protein>
<dbReference type="HOGENOM" id="CLU_016922_4_0_1"/>
<dbReference type="AlphaFoldDB" id="A0A0C2IC06"/>
<proteinExistence type="inferred from homology"/>
<keyword evidence="3 4" id="KW-0663">Pyridoxal phosphate</keyword>
<dbReference type="NCBIfam" id="NF005685">
    <property type="entry name" value="PRK07483.1"/>
    <property type="match status" value="1"/>
</dbReference>
<evidence type="ECO:0000256" key="1">
    <source>
        <dbReference type="ARBA" id="ARBA00001933"/>
    </source>
</evidence>
<dbReference type="VEuPathDB" id="FungiDB:SPBR_08390"/>